<name>A0A0F9J6K8_9ZZZZ</name>
<evidence type="ECO:0000313" key="1">
    <source>
        <dbReference type="EMBL" id="KKM01526.1"/>
    </source>
</evidence>
<accession>A0A0F9J6K8</accession>
<dbReference type="EMBL" id="LAZR01017174">
    <property type="protein sequence ID" value="KKM01526.1"/>
    <property type="molecule type" value="Genomic_DNA"/>
</dbReference>
<organism evidence="1">
    <name type="scientific">marine sediment metagenome</name>
    <dbReference type="NCBI Taxonomy" id="412755"/>
    <lineage>
        <taxon>unclassified sequences</taxon>
        <taxon>metagenomes</taxon>
        <taxon>ecological metagenomes</taxon>
    </lineage>
</organism>
<gene>
    <name evidence="1" type="ORF">LCGC14_1793490</name>
</gene>
<protein>
    <submittedName>
        <fullName evidence="1">Uncharacterized protein</fullName>
    </submittedName>
</protein>
<sequence length="120" mass="13377">MNSAEFRKQLIKIMPGYKWTVHRALARDTCLMATGIQSSGFNRLSTLYVRRNEQDGTMKYKVETSGYGRNSACLSTNVGGTLSRALRGLQDYYEGMAATYSGHADALRTGRKQKIAERDG</sequence>
<reference evidence="1" key="1">
    <citation type="journal article" date="2015" name="Nature">
        <title>Complex archaea that bridge the gap between prokaryotes and eukaryotes.</title>
        <authorList>
            <person name="Spang A."/>
            <person name="Saw J.H."/>
            <person name="Jorgensen S.L."/>
            <person name="Zaremba-Niedzwiedzka K."/>
            <person name="Martijn J."/>
            <person name="Lind A.E."/>
            <person name="van Eijk R."/>
            <person name="Schleper C."/>
            <person name="Guy L."/>
            <person name="Ettema T.J."/>
        </authorList>
    </citation>
    <scope>NUCLEOTIDE SEQUENCE</scope>
</reference>
<dbReference type="AlphaFoldDB" id="A0A0F9J6K8"/>
<proteinExistence type="predicted"/>
<comment type="caution">
    <text evidence="1">The sequence shown here is derived from an EMBL/GenBank/DDBJ whole genome shotgun (WGS) entry which is preliminary data.</text>
</comment>